<evidence type="ECO:0000256" key="8">
    <source>
        <dbReference type="RuleBase" id="RU366009"/>
    </source>
</evidence>
<comment type="function">
    <text evidence="8">Catalyzes the hydrolytic deamination of guanine, producing xanthine and ammonia.</text>
</comment>
<dbReference type="GO" id="GO:0008270">
    <property type="term" value="F:zinc ion binding"/>
    <property type="evidence" value="ECO:0007669"/>
    <property type="project" value="UniProtKB-UniRule"/>
</dbReference>
<comment type="catalytic activity">
    <reaction evidence="8">
        <text>guanine + H2O + H(+) = xanthine + NH4(+)</text>
        <dbReference type="Rhea" id="RHEA:14665"/>
        <dbReference type="ChEBI" id="CHEBI:15377"/>
        <dbReference type="ChEBI" id="CHEBI:15378"/>
        <dbReference type="ChEBI" id="CHEBI:16235"/>
        <dbReference type="ChEBI" id="CHEBI:17712"/>
        <dbReference type="ChEBI" id="CHEBI:28938"/>
        <dbReference type="EC" id="3.5.4.3"/>
    </reaction>
</comment>
<reference evidence="10 11" key="1">
    <citation type="submission" date="2020-05" db="EMBL/GenBank/DDBJ databases">
        <title>Complete genome sequence of of a novel Thermoleptolyngbya strain isolated from hot springs of Ganzi, Sichuan China.</title>
        <authorList>
            <person name="Tang J."/>
            <person name="Daroch M."/>
            <person name="Li L."/>
            <person name="Waleron K."/>
            <person name="Waleron M."/>
            <person name="Waleron M."/>
        </authorList>
    </citation>
    <scope>NUCLEOTIDE SEQUENCE [LARGE SCALE GENOMIC DNA]</scope>
    <source>
        <strain evidence="10 11">PKUAC-SCTA183</strain>
    </source>
</reference>
<dbReference type="Pfam" id="PF01979">
    <property type="entry name" value="Amidohydro_1"/>
    <property type="match status" value="1"/>
</dbReference>
<name>A0A6M8BCT4_9CYAN</name>
<dbReference type="InterPro" id="IPR051607">
    <property type="entry name" value="Metallo-dep_hydrolases"/>
</dbReference>
<sequence length="453" mass="50515">MTTAYATPSSDATLHAIRGAFLDFLDDPYYVPEPESVRYIHDGLMVLENGCIKALGDYATVRAEYPHVPVTHQRDRLLVPGFIDTHVHYPQTEMIGAYGEQLLEWLNKYTFPTEAKFKDKNYARQMAAFFLEELVKNGTTTALVLAAVFPESVDAFFEEAQQRNLRMVAGKVMMDRHAPEYLTDTAESAYTDSRALIERWHKCDRLLYAITPRFAITSTPEQLRAAGKLLEEFPDVYLHTHLSENLKEVAFTLELFPECTDYLNVYESFGLVRDRSIFAHGIQLSDSEFERLSRSGATIAFCPTSNLFLGSGLFNLKKAKSPEAPVQVGLATDVGGGTSLSMLRTASEAYKVTQLRGDRLSAFQTFYMMTLGGARSLLLDDKIGNFQVGKEADLVALDLQSTPLLAKRNPVAVPADFQEMADSVFATMILADERAIAATYIAGQLAYERDAKP</sequence>
<dbReference type="EC" id="3.5.4.3" evidence="3 7"/>
<evidence type="ECO:0000256" key="4">
    <source>
        <dbReference type="ARBA" id="ARBA00022723"/>
    </source>
</evidence>
<dbReference type="GO" id="GO:0005829">
    <property type="term" value="C:cytosol"/>
    <property type="evidence" value="ECO:0007669"/>
    <property type="project" value="TreeGrafter"/>
</dbReference>
<evidence type="ECO:0000256" key="2">
    <source>
        <dbReference type="ARBA" id="ARBA00006745"/>
    </source>
</evidence>
<keyword evidence="6 8" id="KW-0862">Zinc</keyword>
<dbReference type="GO" id="GO:0006147">
    <property type="term" value="P:guanine catabolic process"/>
    <property type="evidence" value="ECO:0007669"/>
    <property type="project" value="UniProtKB-UniRule"/>
</dbReference>
<comment type="cofactor">
    <cofactor evidence="8">
        <name>Zn(2+)</name>
        <dbReference type="ChEBI" id="CHEBI:29105"/>
    </cofactor>
    <text evidence="8">Binds 1 zinc ion per subunit.</text>
</comment>
<dbReference type="InterPro" id="IPR006680">
    <property type="entry name" value="Amidohydro-rel"/>
</dbReference>
<dbReference type="InterPro" id="IPR032466">
    <property type="entry name" value="Metal_Hydrolase"/>
</dbReference>
<dbReference type="PANTHER" id="PTHR11271:SF6">
    <property type="entry name" value="GUANINE DEAMINASE"/>
    <property type="match status" value="1"/>
</dbReference>
<protein>
    <recommendedName>
        <fullName evidence="3 7">Guanine deaminase</fullName>
        <shortName evidence="8">Guanase</shortName>
        <ecNumber evidence="3 7">3.5.4.3</ecNumber>
    </recommendedName>
    <alternativeName>
        <fullName evidence="8">Guanine aminohydrolase</fullName>
    </alternativeName>
</protein>
<evidence type="ECO:0000256" key="6">
    <source>
        <dbReference type="ARBA" id="ARBA00022833"/>
    </source>
</evidence>
<dbReference type="InterPro" id="IPR011059">
    <property type="entry name" value="Metal-dep_hydrolase_composite"/>
</dbReference>
<organism evidence="10 11">
    <name type="scientific">Thermoleptolyngbya sichuanensis A183</name>
    <dbReference type="NCBI Taxonomy" id="2737172"/>
    <lineage>
        <taxon>Bacteria</taxon>
        <taxon>Bacillati</taxon>
        <taxon>Cyanobacteriota</taxon>
        <taxon>Cyanophyceae</taxon>
        <taxon>Oculatellales</taxon>
        <taxon>Oculatellaceae</taxon>
        <taxon>Thermoleptolyngbya</taxon>
        <taxon>Thermoleptolyngbya sichuanensis</taxon>
    </lineage>
</organism>
<evidence type="ECO:0000313" key="11">
    <source>
        <dbReference type="Proteomes" id="UP000505210"/>
    </source>
</evidence>
<proteinExistence type="inferred from homology"/>
<evidence type="ECO:0000256" key="1">
    <source>
        <dbReference type="ARBA" id="ARBA00004984"/>
    </source>
</evidence>
<dbReference type="Gene3D" id="3.20.20.140">
    <property type="entry name" value="Metal-dependent hydrolases"/>
    <property type="match status" value="1"/>
</dbReference>
<dbReference type="FunFam" id="3.20.20.140:FF:000022">
    <property type="entry name" value="Guanine deaminase"/>
    <property type="match status" value="1"/>
</dbReference>
<comment type="pathway">
    <text evidence="1 8">Purine metabolism; guanine degradation; xanthine from guanine: step 1/1.</text>
</comment>
<dbReference type="KEGG" id="theu:HPC62_06865"/>
<dbReference type="PANTHER" id="PTHR11271">
    <property type="entry name" value="GUANINE DEAMINASE"/>
    <property type="match status" value="1"/>
</dbReference>
<accession>A0A6M8BCT4</accession>
<keyword evidence="5 8" id="KW-0378">Hydrolase</keyword>
<dbReference type="CDD" id="cd01303">
    <property type="entry name" value="GDEase"/>
    <property type="match status" value="1"/>
</dbReference>
<dbReference type="RefSeq" id="WP_172354338.1">
    <property type="nucleotide sequence ID" value="NZ_CP053661.1"/>
</dbReference>
<feature type="domain" description="Amidohydrolase-related" evidence="9">
    <location>
        <begin position="78"/>
        <end position="443"/>
    </location>
</feature>
<keyword evidence="4 8" id="KW-0479">Metal-binding</keyword>
<gene>
    <name evidence="10" type="primary">guaD</name>
    <name evidence="10" type="ORF">HPC62_06865</name>
</gene>
<dbReference type="EMBL" id="CP053661">
    <property type="protein sequence ID" value="QKD81956.1"/>
    <property type="molecule type" value="Genomic_DNA"/>
</dbReference>
<dbReference type="GO" id="GO:0008892">
    <property type="term" value="F:guanine deaminase activity"/>
    <property type="evidence" value="ECO:0007669"/>
    <property type="project" value="UniProtKB-UniRule"/>
</dbReference>
<dbReference type="NCBIfam" id="NF006679">
    <property type="entry name" value="PRK09228.1"/>
    <property type="match status" value="1"/>
</dbReference>
<dbReference type="InterPro" id="IPR014311">
    <property type="entry name" value="Guanine_deaminase"/>
</dbReference>
<comment type="similarity">
    <text evidence="2 8">Belongs to the metallo-dependent hydrolases superfamily. ATZ/TRZ family.</text>
</comment>
<evidence type="ECO:0000256" key="7">
    <source>
        <dbReference type="NCBIfam" id="TIGR02967"/>
    </source>
</evidence>
<evidence type="ECO:0000259" key="9">
    <source>
        <dbReference type="Pfam" id="PF01979"/>
    </source>
</evidence>
<dbReference type="SUPFAM" id="SSF51338">
    <property type="entry name" value="Composite domain of metallo-dependent hydrolases"/>
    <property type="match status" value="1"/>
</dbReference>
<evidence type="ECO:0000256" key="3">
    <source>
        <dbReference type="ARBA" id="ARBA00012781"/>
    </source>
</evidence>
<dbReference type="Gene3D" id="2.30.40.10">
    <property type="entry name" value="Urease, subunit C, domain 1"/>
    <property type="match status" value="1"/>
</dbReference>
<dbReference type="UniPathway" id="UPA00603">
    <property type="reaction ID" value="UER00660"/>
</dbReference>
<evidence type="ECO:0000313" key="10">
    <source>
        <dbReference type="EMBL" id="QKD81956.1"/>
    </source>
</evidence>
<dbReference type="Proteomes" id="UP000505210">
    <property type="component" value="Chromosome"/>
</dbReference>
<evidence type="ECO:0000256" key="5">
    <source>
        <dbReference type="ARBA" id="ARBA00022801"/>
    </source>
</evidence>
<dbReference type="AlphaFoldDB" id="A0A6M8BCT4"/>
<keyword evidence="11" id="KW-1185">Reference proteome</keyword>
<dbReference type="SUPFAM" id="SSF51556">
    <property type="entry name" value="Metallo-dependent hydrolases"/>
    <property type="match status" value="1"/>
</dbReference>
<dbReference type="NCBIfam" id="TIGR02967">
    <property type="entry name" value="guan_deamin"/>
    <property type="match status" value="1"/>
</dbReference>